<keyword evidence="6" id="KW-1185">Reference proteome</keyword>
<gene>
    <name evidence="5" type="ORF">GCM10009760_09780</name>
</gene>
<dbReference type="InterPro" id="IPR027417">
    <property type="entry name" value="P-loop_NTPase"/>
</dbReference>
<dbReference type="Gene3D" id="1.25.40.10">
    <property type="entry name" value="Tetratricopeptide repeat domain"/>
    <property type="match status" value="1"/>
</dbReference>
<feature type="region of interest" description="Disordered" evidence="3">
    <location>
        <begin position="963"/>
        <end position="991"/>
    </location>
</feature>
<dbReference type="SUPFAM" id="SSF46894">
    <property type="entry name" value="C-terminal effector domain of the bipartite response regulators"/>
    <property type="match status" value="1"/>
</dbReference>
<dbReference type="InterPro" id="IPR011990">
    <property type="entry name" value="TPR-like_helical_dom_sf"/>
</dbReference>
<comment type="caution">
    <text evidence="5">The sequence shown here is derived from an EMBL/GenBank/DDBJ whole genome shotgun (WGS) entry which is preliminary data.</text>
</comment>
<dbReference type="SMART" id="SM00028">
    <property type="entry name" value="TPR"/>
    <property type="match status" value="3"/>
</dbReference>
<accession>A0ABN2YWH8</accession>
<evidence type="ECO:0000313" key="5">
    <source>
        <dbReference type="EMBL" id="GAA2133517.1"/>
    </source>
</evidence>
<organism evidence="5 6">
    <name type="scientific">Kitasatospora kazusensis</name>
    <dbReference type="NCBI Taxonomy" id="407974"/>
    <lineage>
        <taxon>Bacteria</taxon>
        <taxon>Bacillati</taxon>
        <taxon>Actinomycetota</taxon>
        <taxon>Actinomycetes</taxon>
        <taxon>Kitasatosporales</taxon>
        <taxon>Streptomycetaceae</taxon>
        <taxon>Kitasatospora</taxon>
    </lineage>
</organism>
<evidence type="ECO:0000256" key="2">
    <source>
        <dbReference type="ARBA" id="ARBA00022840"/>
    </source>
</evidence>
<keyword evidence="2" id="KW-0067">ATP-binding</keyword>
<feature type="region of interest" description="Disordered" evidence="3">
    <location>
        <begin position="1"/>
        <end position="37"/>
    </location>
</feature>
<dbReference type="InterPro" id="IPR041664">
    <property type="entry name" value="AAA_16"/>
</dbReference>
<proteinExistence type="predicted"/>
<evidence type="ECO:0000313" key="6">
    <source>
        <dbReference type="Proteomes" id="UP001422759"/>
    </source>
</evidence>
<feature type="domain" description="Orc1-like AAA ATPase" evidence="4">
    <location>
        <begin position="36"/>
        <end position="202"/>
    </location>
</feature>
<reference evidence="5 6" key="1">
    <citation type="journal article" date="2019" name="Int. J. Syst. Evol. Microbiol.">
        <title>The Global Catalogue of Microorganisms (GCM) 10K type strain sequencing project: providing services to taxonomists for standard genome sequencing and annotation.</title>
        <authorList>
            <consortium name="The Broad Institute Genomics Platform"/>
            <consortium name="The Broad Institute Genome Sequencing Center for Infectious Disease"/>
            <person name="Wu L."/>
            <person name="Ma J."/>
        </authorList>
    </citation>
    <scope>NUCLEOTIDE SEQUENCE [LARGE SCALE GENOMIC DNA]</scope>
    <source>
        <strain evidence="5 6">JCM 14560</strain>
    </source>
</reference>
<dbReference type="Pfam" id="PF13191">
    <property type="entry name" value="AAA_16"/>
    <property type="match status" value="1"/>
</dbReference>
<evidence type="ECO:0000259" key="4">
    <source>
        <dbReference type="Pfam" id="PF13191"/>
    </source>
</evidence>
<evidence type="ECO:0000256" key="3">
    <source>
        <dbReference type="SAM" id="MobiDB-lite"/>
    </source>
</evidence>
<dbReference type="InterPro" id="IPR019734">
    <property type="entry name" value="TPR_rpt"/>
</dbReference>
<keyword evidence="1" id="KW-0547">Nucleotide-binding</keyword>
<protein>
    <submittedName>
        <fullName evidence="5">AAA family ATPase</fullName>
    </submittedName>
</protein>
<evidence type="ECO:0000256" key="1">
    <source>
        <dbReference type="ARBA" id="ARBA00022741"/>
    </source>
</evidence>
<dbReference type="PANTHER" id="PTHR16305">
    <property type="entry name" value="TESTICULAR SOLUBLE ADENYLYL CYCLASE"/>
    <property type="match status" value="1"/>
</dbReference>
<feature type="compositionally biased region" description="Basic and acidic residues" evidence="3">
    <location>
        <begin position="24"/>
        <end position="37"/>
    </location>
</feature>
<dbReference type="InterPro" id="IPR016032">
    <property type="entry name" value="Sig_transdc_resp-reg_C-effctor"/>
</dbReference>
<sequence>MAEQRSELPSDSEYGPDDAAPRTPLHEREDELRSGEQSLDKLCKEFEAGGTEIGELLLFAAPAGHGKTSVLDQIRRLASLRDPCTVLSGRGGERQTKEPFHVLRQLLLPVLGSLTEAERGEVFGGWYGIVGPAIGLVPPSGEMEPLDPQGVRDGLDYVLTQLAPRRAPLVMVVDDLHWADLESLTWLASFAGRARHLPVLLVFAYRDGEFAEEARSLQQQIEDQAARKHVLLPLNPGSVARLVRAELGEDADDAFCRQVWAITAGSPYDTEALLREIREQALDPSEENTPQLHDLAASAKGMTHQYWLEKLGPNTLRFAWAAALLGTDIKQGLAASICAQGPAEAAESVRQLRRHRVLKSSPNGKLDFVHTLLGTSIYQSIPPATRTGMHGIAATAVENSGGSLLEASRHLLETHPDGDDDIVRKLRKAAFEHLAIGAPEAAYRCLERALVEPPDEDDRAAVLYEAGCAALLTDPAATVNQLKLALELENGLDPAQRIDATFRLSEVLAHAGELFLASETCRAEADRTPPGPGRLRLRAAQFMWTAWQRDEEDGPGRSRALKELSADLTGEQMAERAVFALRAWDLTLRGEPVPRVLGLVDQALVHGRLPEELGWRNTLWGFELPAIVGLSYTYTDQLARAEKLFSEAILEFEIAGWSGAHRGFAYFLMGLVRFRRGFLAEAEDFLRRGLRLSERIAPDIPLQWDIVGVLADTLLARGRVEEAWELCQKYRFAPPFHQTAMVLPDAPTLYGKLLLARGDHEGAVEILTEVGEQLDKRGWRNPVWAPWAGNLALALAPLRPLEAREVAEDAVARARAFGSASATGTALRQQAAVWDGPRTVELLEESVGLLTQSPVGYELAHALVDLGSALRRAGRSEDAAEHLYQGMELAQHCGADGLVARTRQELATSGLRPNRLRTLSKDALSQPEWDVAKLAAQGVPPQRIAKQLDVELSLVHRRLASVHRKAGTGPEGLAKALGLPDTPEDGQGSED</sequence>
<dbReference type="RefSeq" id="WP_344461029.1">
    <property type="nucleotide sequence ID" value="NZ_BAAANT010000003.1"/>
</dbReference>
<dbReference type="SUPFAM" id="SSF48452">
    <property type="entry name" value="TPR-like"/>
    <property type="match status" value="1"/>
</dbReference>
<name>A0ABN2YWH8_9ACTN</name>
<dbReference type="EMBL" id="BAAANT010000003">
    <property type="protein sequence ID" value="GAA2133517.1"/>
    <property type="molecule type" value="Genomic_DNA"/>
</dbReference>
<dbReference type="Proteomes" id="UP001422759">
    <property type="component" value="Unassembled WGS sequence"/>
</dbReference>
<dbReference type="SUPFAM" id="SSF52540">
    <property type="entry name" value="P-loop containing nucleoside triphosphate hydrolases"/>
    <property type="match status" value="1"/>
</dbReference>
<feature type="compositionally biased region" description="Acidic residues" evidence="3">
    <location>
        <begin position="982"/>
        <end position="991"/>
    </location>
</feature>
<dbReference type="PANTHER" id="PTHR16305:SF35">
    <property type="entry name" value="TRANSCRIPTIONAL ACTIVATOR DOMAIN"/>
    <property type="match status" value="1"/>
</dbReference>